<name>A0A0F9S4J3_9ZZZZ</name>
<keyword evidence="6" id="KW-0560">Oxidoreductase</keyword>
<gene>
    <name evidence="7" type="ORF">LCGC14_0564710</name>
</gene>
<reference evidence="7" key="1">
    <citation type="journal article" date="2015" name="Nature">
        <title>Complex archaea that bridge the gap between prokaryotes and eukaryotes.</title>
        <authorList>
            <person name="Spang A."/>
            <person name="Saw J.H."/>
            <person name="Jorgensen S.L."/>
            <person name="Zaremba-Niedzwiedzka K."/>
            <person name="Martijn J."/>
            <person name="Lind A.E."/>
            <person name="van Eijk R."/>
            <person name="Schleper C."/>
            <person name="Guy L."/>
            <person name="Ettema T.J."/>
        </authorList>
    </citation>
    <scope>NUCLEOTIDE SEQUENCE</scope>
</reference>
<evidence type="ECO:0000256" key="1">
    <source>
        <dbReference type="ARBA" id="ARBA00001974"/>
    </source>
</evidence>
<dbReference type="GO" id="GO:0035999">
    <property type="term" value="P:tetrahydrofolate interconversion"/>
    <property type="evidence" value="ECO:0007669"/>
    <property type="project" value="UniProtKB-UniPathway"/>
</dbReference>
<dbReference type="AlphaFoldDB" id="A0A0F9S4J3"/>
<proteinExistence type="inferred from homology"/>
<dbReference type="GO" id="GO:0071949">
    <property type="term" value="F:FAD binding"/>
    <property type="evidence" value="ECO:0007669"/>
    <property type="project" value="TreeGrafter"/>
</dbReference>
<dbReference type="GO" id="GO:0004489">
    <property type="term" value="F:methylenetetrahydrofolate reductase [NAD(P)H] activity"/>
    <property type="evidence" value="ECO:0007669"/>
    <property type="project" value="InterPro"/>
</dbReference>
<dbReference type="SUPFAM" id="SSF51730">
    <property type="entry name" value="FAD-linked oxidoreductase"/>
    <property type="match status" value="1"/>
</dbReference>
<dbReference type="GO" id="GO:0009086">
    <property type="term" value="P:methionine biosynthetic process"/>
    <property type="evidence" value="ECO:0007669"/>
    <property type="project" value="TreeGrafter"/>
</dbReference>
<dbReference type="EMBL" id="LAZR01000815">
    <property type="protein sequence ID" value="KKN57192.1"/>
    <property type="molecule type" value="Genomic_DNA"/>
</dbReference>
<dbReference type="Gene3D" id="3.20.20.220">
    <property type="match status" value="1"/>
</dbReference>
<keyword evidence="4" id="KW-0285">Flavoprotein</keyword>
<evidence type="ECO:0000256" key="6">
    <source>
        <dbReference type="ARBA" id="ARBA00023002"/>
    </source>
</evidence>
<dbReference type="InterPro" id="IPR003171">
    <property type="entry name" value="Mehydrof_redctse-like"/>
</dbReference>
<dbReference type="InterPro" id="IPR029041">
    <property type="entry name" value="FAD-linked_oxidoreductase-like"/>
</dbReference>
<organism evidence="7">
    <name type="scientific">marine sediment metagenome</name>
    <dbReference type="NCBI Taxonomy" id="412755"/>
    <lineage>
        <taxon>unclassified sequences</taxon>
        <taxon>metagenomes</taxon>
        <taxon>ecological metagenomes</taxon>
    </lineage>
</organism>
<evidence type="ECO:0000256" key="4">
    <source>
        <dbReference type="ARBA" id="ARBA00022630"/>
    </source>
</evidence>
<keyword evidence="5" id="KW-0274">FAD</keyword>
<dbReference type="Pfam" id="PF02219">
    <property type="entry name" value="MTHFR"/>
    <property type="match status" value="1"/>
</dbReference>
<evidence type="ECO:0000256" key="2">
    <source>
        <dbReference type="ARBA" id="ARBA00004777"/>
    </source>
</evidence>
<accession>A0A0F9S4J3</accession>
<evidence type="ECO:0000256" key="3">
    <source>
        <dbReference type="ARBA" id="ARBA00006743"/>
    </source>
</evidence>
<comment type="similarity">
    <text evidence="3">Belongs to the methylenetetrahydrofolate reductase family.</text>
</comment>
<sequence>MVKRKAFSNLMKELESGKFVFTGELEPTKMYDLSTVLHSAEEMKKTGKIVAANVTDGPQGDAYTCSMVPSYLVQEKVGLEAVWQMTVRDRNRIALFGDVVGGAILGLKNILTLTGDHTALGDNKRARPVYDIDSTQFIDLVSKIIDDGNDLEGKEIEGGPIEMNIGCAANPNARPPYLEPEILKVGRKVEAGVDFIQTQTAFDIDEAKEFLKELEKYNVPILLGLFPLKNYGIASYFDKFIPGVSVPKDLLSALKKAKKDFKEDKKKRNERIDQINIDFYEPFIKEIKKTTKARGIHCMAVHYERLFGPLLKDF</sequence>
<comment type="cofactor">
    <cofactor evidence="1">
        <name>FAD</name>
        <dbReference type="ChEBI" id="CHEBI:57692"/>
    </cofactor>
</comment>
<protein>
    <submittedName>
        <fullName evidence="7">Uncharacterized protein</fullName>
    </submittedName>
</protein>
<dbReference type="UniPathway" id="UPA00193"/>
<evidence type="ECO:0000256" key="5">
    <source>
        <dbReference type="ARBA" id="ARBA00022827"/>
    </source>
</evidence>
<comment type="pathway">
    <text evidence="2">One-carbon metabolism; tetrahydrofolate interconversion.</text>
</comment>
<dbReference type="PANTHER" id="PTHR45754">
    <property type="entry name" value="METHYLENETETRAHYDROFOLATE REDUCTASE"/>
    <property type="match status" value="1"/>
</dbReference>
<dbReference type="GO" id="GO:0005829">
    <property type="term" value="C:cytosol"/>
    <property type="evidence" value="ECO:0007669"/>
    <property type="project" value="TreeGrafter"/>
</dbReference>
<evidence type="ECO:0000313" key="7">
    <source>
        <dbReference type="EMBL" id="KKN57192.1"/>
    </source>
</evidence>
<dbReference type="PANTHER" id="PTHR45754:SF3">
    <property type="entry name" value="METHYLENETETRAHYDROFOLATE REDUCTASE (NADPH)"/>
    <property type="match status" value="1"/>
</dbReference>
<comment type="caution">
    <text evidence="7">The sequence shown here is derived from an EMBL/GenBank/DDBJ whole genome shotgun (WGS) entry which is preliminary data.</text>
</comment>